<dbReference type="EMBL" id="REGN01004136">
    <property type="protein sequence ID" value="RNA18976.1"/>
    <property type="molecule type" value="Genomic_DNA"/>
</dbReference>
<proteinExistence type="predicted"/>
<reference evidence="2 3" key="1">
    <citation type="journal article" date="2018" name="Sci. Rep.">
        <title>Genomic signatures of local adaptation to the degree of environmental predictability in rotifers.</title>
        <authorList>
            <person name="Franch-Gras L."/>
            <person name="Hahn C."/>
            <person name="Garcia-Roger E.M."/>
            <person name="Carmona M.J."/>
            <person name="Serra M."/>
            <person name="Gomez A."/>
        </authorList>
    </citation>
    <scope>NUCLEOTIDE SEQUENCE [LARGE SCALE GENOMIC DNA]</scope>
    <source>
        <strain evidence="2">HYR1</strain>
    </source>
</reference>
<protein>
    <submittedName>
        <fullName evidence="2">Uncharacterized protein</fullName>
    </submittedName>
</protein>
<comment type="caution">
    <text evidence="2">The sequence shown here is derived from an EMBL/GenBank/DDBJ whole genome shotgun (WGS) entry which is preliminary data.</text>
</comment>
<evidence type="ECO:0000313" key="3">
    <source>
        <dbReference type="Proteomes" id="UP000276133"/>
    </source>
</evidence>
<accession>A0A3M7R610</accession>
<keyword evidence="1" id="KW-0812">Transmembrane</keyword>
<dbReference type="AlphaFoldDB" id="A0A3M7R610"/>
<evidence type="ECO:0000256" key="1">
    <source>
        <dbReference type="SAM" id="Phobius"/>
    </source>
</evidence>
<gene>
    <name evidence="2" type="ORF">BpHYR1_002956</name>
</gene>
<dbReference type="Proteomes" id="UP000276133">
    <property type="component" value="Unassembled WGS sequence"/>
</dbReference>
<keyword evidence="3" id="KW-1185">Reference proteome</keyword>
<keyword evidence="1" id="KW-0472">Membrane</keyword>
<name>A0A3M7R610_BRAPC</name>
<sequence>MVMECLKFSNGILFITFVYSGYLFMNFYGYLNYFLEFIRKPAPLVNTFLRMTAHHQTELLMIHEPDQKIDRIRLSKLFLRRKY</sequence>
<keyword evidence="1" id="KW-1133">Transmembrane helix</keyword>
<evidence type="ECO:0000313" key="2">
    <source>
        <dbReference type="EMBL" id="RNA18976.1"/>
    </source>
</evidence>
<feature type="transmembrane region" description="Helical" evidence="1">
    <location>
        <begin position="12"/>
        <end position="31"/>
    </location>
</feature>
<organism evidence="2 3">
    <name type="scientific">Brachionus plicatilis</name>
    <name type="common">Marine rotifer</name>
    <name type="synonym">Brachionus muelleri</name>
    <dbReference type="NCBI Taxonomy" id="10195"/>
    <lineage>
        <taxon>Eukaryota</taxon>
        <taxon>Metazoa</taxon>
        <taxon>Spiralia</taxon>
        <taxon>Gnathifera</taxon>
        <taxon>Rotifera</taxon>
        <taxon>Eurotatoria</taxon>
        <taxon>Monogononta</taxon>
        <taxon>Pseudotrocha</taxon>
        <taxon>Ploima</taxon>
        <taxon>Brachionidae</taxon>
        <taxon>Brachionus</taxon>
    </lineage>
</organism>